<feature type="domain" description="HTH luxR-type" evidence="4">
    <location>
        <begin position="140"/>
        <end position="205"/>
    </location>
</feature>
<dbReference type="AlphaFoldDB" id="A0A562WR40"/>
<evidence type="ECO:0000259" key="4">
    <source>
        <dbReference type="PROSITE" id="PS50043"/>
    </source>
</evidence>
<sequence>MERHSGNNRLLILINLTNHLLCQAVHQLLHNYPDEFRAQIAAADTANDDFNPDTILVDAITLARNPLARWPKANILLIDTGIEEERIINLLLTHRIDGVIAVDTDTDLFRKALFAVGSGQVWIDNGKLKALLSHVESIARNQRHETISKKEREIIVLISQGLRNREIAEKLSISEQTVKAHLSRIFRKTNVTSRSQLVPLALKFTT</sequence>
<dbReference type="PROSITE" id="PS50043">
    <property type="entry name" value="HTH_LUXR_2"/>
    <property type="match status" value="1"/>
</dbReference>
<keyword evidence="2 5" id="KW-0238">DNA-binding</keyword>
<protein>
    <submittedName>
        <fullName evidence="5">DNA-binding NarL/FixJ family response regulator</fullName>
    </submittedName>
</protein>
<dbReference type="GO" id="GO:0003677">
    <property type="term" value="F:DNA binding"/>
    <property type="evidence" value="ECO:0007669"/>
    <property type="project" value="UniProtKB-KW"/>
</dbReference>
<evidence type="ECO:0000313" key="5">
    <source>
        <dbReference type="EMBL" id="TWJ32809.1"/>
    </source>
</evidence>
<dbReference type="EMBL" id="VLLN01000003">
    <property type="protein sequence ID" value="TWJ32809.1"/>
    <property type="molecule type" value="Genomic_DNA"/>
</dbReference>
<dbReference type="PRINTS" id="PR00038">
    <property type="entry name" value="HTHLUXR"/>
</dbReference>
<dbReference type="OrthoDB" id="5397235at2"/>
<dbReference type="InterPro" id="IPR036388">
    <property type="entry name" value="WH-like_DNA-bd_sf"/>
</dbReference>
<dbReference type="PANTHER" id="PTHR44688:SF16">
    <property type="entry name" value="DNA-BINDING TRANSCRIPTIONAL ACTIVATOR DEVR_DOSR"/>
    <property type="match status" value="1"/>
</dbReference>
<dbReference type="CDD" id="cd06170">
    <property type="entry name" value="LuxR_C_like"/>
    <property type="match status" value="1"/>
</dbReference>
<accession>A0A562WR40</accession>
<dbReference type="SMART" id="SM00421">
    <property type="entry name" value="HTH_LUXR"/>
    <property type="match status" value="1"/>
</dbReference>
<gene>
    <name evidence="5" type="ORF">JN12_00786</name>
</gene>
<dbReference type="Gene3D" id="1.10.10.10">
    <property type="entry name" value="Winged helix-like DNA-binding domain superfamily/Winged helix DNA-binding domain"/>
    <property type="match status" value="1"/>
</dbReference>
<dbReference type="PANTHER" id="PTHR44688">
    <property type="entry name" value="DNA-BINDING TRANSCRIPTIONAL ACTIVATOR DEVR_DOSR"/>
    <property type="match status" value="1"/>
</dbReference>
<evidence type="ECO:0000313" key="6">
    <source>
        <dbReference type="Proteomes" id="UP000319449"/>
    </source>
</evidence>
<dbReference type="SUPFAM" id="SSF46894">
    <property type="entry name" value="C-terminal effector domain of the bipartite response regulators"/>
    <property type="match status" value="1"/>
</dbReference>
<evidence type="ECO:0000256" key="3">
    <source>
        <dbReference type="ARBA" id="ARBA00023163"/>
    </source>
</evidence>
<dbReference type="RefSeq" id="WP_145018473.1">
    <property type="nucleotide sequence ID" value="NZ_VLLN01000003.1"/>
</dbReference>
<keyword evidence="3" id="KW-0804">Transcription</keyword>
<dbReference type="Pfam" id="PF00196">
    <property type="entry name" value="GerE"/>
    <property type="match status" value="1"/>
</dbReference>
<reference evidence="5 6" key="1">
    <citation type="submission" date="2019-07" db="EMBL/GenBank/DDBJ databases">
        <title>Genomic Encyclopedia of Archaeal and Bacterial Type Strains, Phase II (KMG-II): from individual species to whole genera.</title>
        <authorList>
            <person name="Goeker M."/>
        </authorList>
    </citation>
    <scope>NUCLEOTIDE SEQUENCE [LARGE SCALE GENOMIC DNA]</scope>
    <source>
        <strain evidence="5 6">ATCC BAA-1139</strain>
    </source>
</reference>
<proteinExistence type="predicted"/>
<evidence type="ECO:0000256" key="1">
    <source>
        <dbReference type="ARBA" id="ARBA00023015"/>
    </source>
</evidence>
<dbReference type="GO" id="GO:0006355">
    <property type="term" value="P:regulation of DNA-templated transcription"/>
    <property type="evidence" value="ECO:0007669"/>
    <property type="project" value="InterPro"/>
</dbReference>
<dbReference type="PROSITE" id="PS00622">
    <property type="entry name" value="HTH_LUXR_1"/>
    <property type="match status" value="1"/>
</dbReference>
<name>A0A562WR40_9BACT</name>
<keyword evidence="6" id="KW-1185">Reference proteome</keyword>
<dbReference type="Proteomes" id="UP000319449">
    <property type="component" value="Unassembled WGS sequence"/>
</dbReference>
<organism evidence="5 6">
    <name type="scientific">Geobacter argillaceus</name>
    <dbReference type="NCBI Taxonomy" id="345631"/>
    <lineage>
        <taxon>Bacteria</taxon>
        <taxon>Pseudomonadati</taxon>
        <taxon>Thermodesulfobacteriota</taxon>
        <taxon>Desulfuromonadia</taxon>
        <taxon>Geobacterales</taxon>
        <taxon>Geobacteraceae</taxon>
        <taxon>Geobacter</taxon>
    </lineage>
</organism>
<dbReference type="InterPro" id="IPR000792">
    <property type="entry name" value="Tscrpt_reg_LuxR_C"/>
</dbReference>
<keyword evidence="1" id="KW-0805">Transcription regulation</keyword>
<dbReference type="Gene3D" id="3.40.50.2300">
    <property type="match status" value="1"/>
</dbReference>
<dbReference type="InterPro" id="IPR016032">
    <property type="entry name" value="Sig_transdc_resp-reg_C-effctor"/>
</dbReference>
<evidence type="ECO:0000256" key="2">
    <source>
        <dbReference type="ARBA" id="ARBA00023125"/>
    </source>
</evidence>
<comment type="caution">
    <text evidence="5">The sequence shown here is derived from an EMBL/GenBank/DDBJ whole genome shotgun (WGS) entry which is preliminary data.</text>
</comment>